<dbReference type="EMBL" id="JBBKZU010000002">
    <property type="protein sequence ID" value="MEJ8810533.1"/>
    <property type="molecule type" value="Genomic_DNA"/>
</dbReference>
<accession>A0ABU8VA51</accession>
<sequence>MHRPAERTLDVPANPVYCPLGKVPAPEQAGQRAPLFVSAPGLIYISKLPSLQSNHEKKVRGIDGTAKKNFGARAPNEEDEMHSQSARCRSCFFEAVIARAGKHGSIGACGKVRP</sequence>
<evidence type="ECO:0000313" key="2">
    <source>
        <dbReference type="EMBL" id="MEJ8810533.1"/>
    </source>
</evidence>
<evidence type="ECO:0000256" key="1">
    <source>
        <dbReference type="SAM" id="MobiDB-lite"/>
    </source>
</evidence>
<gene>
    <name evidence="2" type="ORF">WKW77_05590</name>
</gene>
<organism evidence="2 3">
    <name type="scientific">Variovorax ureilyticus</name>
    <dbReference type="NCBI Taxonomy" id="1836198"/>
    <lineage>
        <taxon>Bacteria</taxon>
        <taxon>Pseudomonadati</taxon>
        <taxon>Pseudomonadota</taxon>
        <taxon>Betaproteobacteria</taxon>
        <taxon>Burkholderiales</taxon>
        <taxon>Comamonadaceae</taxon>
        <taxon>Variovorax</taxon>
    </lineage>
</organism>
<keyword evidence="3" id="KW-1185">Reference proteome</keyword>
<comment type="caution">
    <text evidence="2">The sequence shown here is derived from an EMBL/GenBank/DDBJ whole genome shotgun (WGS) entry which is preliminary data.</text>
</comment>
<evidence type="ECO:0000313" key="3">
    <source>
        <dbReference type="Proteomes" id="UP001365846"/>
    </source>
</evidence>
<proteinExistence type="predicted"/>
<protein>
    <submittedName>
        <fullName evidence="2">Uncharacterized protein</fullName>
    </submittedName>
</protein>
<feature type="region of interest" description="Disordered" evidence="1">
    <location>
        <begin position="55"/>
        <end position="81"/>
    </location>
</feature>
<reference evidence="2 3" key="1">
    <citation type="submission" date="2024-03" db="EMBL/GenBank/DDBJ databases">
        <title>Novel species of the genus Variovorax.</title>
        <authorList>
            <person name="Liu Q."/>
            <person name="Xin Y.-H."/>
        </authorList>
    </citation>
    <scope>NUCLEOTIDE SEQUENCE [LARGE SCALE GENOMIC DNA]</scope>
    <source>
        <strain evidence="2 3">KACC 18899</strain>
    </source>
</reference>
<name>A0ABU8VA51_9BURK</name>
<dbReference type="RefSeq" id="WP_340355851.1">
    <property type="nucleotide sequence ID" value="NZ_JBBKZU010000002.1"/>
</dbReference>
<dbReference type="Proteomes" id="UP001365846">
    <property type="component" value="Unassembled WGS sequence"/>
</dbReference>